<sequence length="491" mass="56738">MASIYTNIGRGDIAYAAWTKLEKIVFRFAFVFIVLMVFPLRWEWYDDLFSSSSVYAFLNTLAGGSRFNLLIQIPTESGRWGIASYASWGLTTLAALLLATIWTIIARKSAGRIYHVLYYWLRVLVRYRLAIGLIAFGFIKFFPMQMPFPSVANLNTELGNYAPYKLYWQAVGLSFRYEIFLGFLEIAIGVLFFFRATTAFAAIATVGVLFNIAHANLAYDGAVHNYASYFVLLSLFLLVSYIPNLWRLFLSGQTVQPTYYHPRINNKWVKIVYASGKFVVIFVFVLVYGYYAYDLIYNKGKRKEPVIPGLPQAAGYYEVKTFVLNGDTLQYSPNDSVRWHEAIFERYSTFSYKVNKDLYIDITNGGAQTGDLIKNYEFTGRAGGYSYFYYEIDSAENLLYLVEKNQLFYPRGYNRRFNRQNEADLKELYGTSVGDDIQILRWLYDRPDDDKIVLSGIDLNKDTIAVVLERKHQHYAVGEGWYSKSKKYTYK</sequence>
<proteinExistence type="predicted"/>
<evidence type="ECO:0008006" key="4">
    <source>
        <dbReference type="Google" id="ProtNLM"/>
    </source>
</evidence>
<dbReference type="AlphaFoldDB" id="A0A5D4H2M0"/>
<gene>
    <name evidence="2" type="ORF">FXV77_15880</name>
</gene>
<protein>
    <recommendedName>
        <fullName evidence="4">DoxX family protein</fullName>
    </recommendedName>
</protein>
<evidence type="ECO:0000313" key="2">
    <source>
        <dbReference type="EMBL" id="TYR34493.1"/>
    </source>
</evidence>
<feature type="transmembrane region" description="Helical" evidence="1">
    <location>
        <begin position="166"/>
        <end position="192"/>
    </location>
</feature>
<evidence type="ECO:0000256" key="1">
    <source>
        <dbReference type="SAM" id="Phobius"/>
    </source>
</evidence>
<accession>A0A5D4H2M0</accession>
<keyword evidence="1" id="KW-0812">Transmembrane</keyword>
<organism evidence="2 3">
    <name type="scientific">Sphingobacterium phlebotomi</name>
    <dbReference type="NCBI Taxonomy" id="2605433"/>
    <lineage>
        <taxon>Bacteria</taxon>
        <taxon>Pseudomonadati</taxon>
        <taxon>Bacteroidota</taxon>
        <taxon>Sphingobacteriia</taxon>
        <taxon>Sphingobacteriales</taxon>
        <taxon>Sphingobacteriaceae</taxon>
        <taxon>Sphingobacterium</taxon>
    </lineage>
</organism>
<feature type="transmembrane region" description="Helical" evidence="1">
    <location>
        <begin position="24"/>
        <end position="42"/>
    </location>
</feature>
<feature type="transmembrane region" description="Helical" evidence="1">
    <location>
        <begin position="271"/>
        <end position="293"/>
    </location>
</feature>
<name>A0A5D4H2M0_9SPHI</name>
<evidence type="ECO:0000313" key="3">
    <source>
        <dbReference type="Proteomes" id="UP000322362"/>
    </source>
</evidence>
<keyword evidence="3" id="KW-1185">Reference proteome</keyword>
<feature type="transmembrane region" description="Helical" evidence="1">
    <location>
        <begin position="127"/>
        <end position="146"/>
    </location>
</feature>
<keyword evidence="1" id="KW-0472">Membrane</keyword>
<dbReference type="RefSeq" id="WP_148920215.1">
    <property type="nucleotide sequence ID" value="NZ_VTAV01000012.1"/>
</dbReference>
<feature type="transmembrane region" description="Helical" evidence="1">
    <location>
        <begin position="85"/>
        <end position="106"/>
    </location>
</feature>
<dbReference type="Proteomes" id="UP000322362">
    <property type="component" value="Unassembled WGS sequence"/>
</dbReference>
<reference evidence="2 3" key="1">
    <citation type="submission" date="2019-08" db="EMBL/GenBank/DDBJ databases">
        <title>Phlebobacter frassis gen. nov. sp. nov., a new member of family Sphingobacteriaceae isolated from sand fly rearing media.</title>
        <authorList>
            <person name="Kakumanu M.L."/>
            <person name="Marayati B.F."/>
            <person name="Wada-Katsumata A."/>
            <person name="Wasserberg G."/>
            <person name="Schal C."/>
            <person name="Apperson C.S."/>
            <person name="Ponnusamy L."/>
        </authorList>
    </citation>
    <scope>NUCLEOTIDE SEQUENCE [LARGE SCALE GENOMIC DNA]</scope>
    <source>
        <strain evidence="2 3">SSI9</strain>
    </source>
</reference>
<feature type="transmembrane region" description="Helical" evidence="1">
    <location>
        <begin position="229"/>
        <end position="250"/>
    </location>
</feature>
<comment type="caution">
    <text evidence="2">The sequence shown here is derived from an EMBL/GenBank/DDBJ whole genome shotgun (WGS) entry which is preliminary data.</text>
</comment>
<dbReference type="EMBL" id="VTAV01000012">
    <property type="protein sequence ID" value="TYR34493.1"/>
    <property type="molecule type" value="Genomic_DNA"/>
</dbReference>
<keyword evidence="1" id="KW-1133">Transmembrane helix</keyword>
<feature type="transmembrane region" description="Helical" evidence="1">
    <location>
        <begin position="199"/>
        <end position="217"/>
    </location>
</feature>